<keyword evidence="2" id="KW-1185">Reference proteome</keyword>
<reference evidence="1 2" key="1">
    <citation type="submission" date="2018-10" db="EMBL/GenBank/DDBJ databases">
        <title>Genomic Encyclopedia of Archaeal and Bacterial Type Strains, Phase II (KMG-II): from individual species to whole genera.</title>
        <authorList>
            <person name="Goeker M."/>
        </authorList>
    </citation>
    <scope>NUCLEOTIDE SEQUENCE [LARGE SCALE GENOMIC DNA]</scope>
    <source>
        <strain evidence="1 2">DSM 235</strain>
    </source>
</reference>
<organism evidence="1 2">
    <name type="scientific">Thiocapsa rosea</name>
    <dbReference type="NCBI Taxonomy" id="69360"/>
    <lineage>
        <taxon>Bacteria</taxon>
        <taxon>Pseudomonadati</taxon>
        <taxon>Pseudomonadota</taxon>
        <taxon>Gammaproteobacteria</taxon>
        <taxon>Chromatiales</taxon>
        <taxon>Chromatiaceae</taxon>
        <taxon>Thiocapsa</taxon>
    </lineage>
</organism>
<sequence>MKFLNPEIYLQILQTLEIKSAESPHLDNPSFGEMLRRLVKSLLVKTIKPEESGPVVVIYIGERRKTSDYLKAVQMALGANVKSIIFDDADLTAERPSLASLLRLVKRLRIIFHILSLYDPVSFESGRDVCSPVTEYFLRFEKTSKIIGLIEFVRALDAAEFHSLIPLTDTSIILNCYFINSRLPTYNYDWGVSIEAFPELMRKSTSFAKSRSLCLNKSSTERIIGNPIETWRGNRLNASGRISSLVILDWGLSKSISYELYCTMISLSIEVYEILNQKLQGSVKLSFKKRGNSLSDSDLRKLLPGEVEIIPVEKRLGDIFTTTSIVGMHYASTAKFEMAANRVPQIDLVLLFAACSAKPSVEKRVISPYCELEIGLRPQSLDEIRRSDISSLVGLMLQDKSEITYDINECAEMIRIALPSR</sequence>
<evidence type="ECO:0000313" key="2">
    <source>
        <dbReference type="Proteomes" id="UP000274556"/>
    </source>
</evidence>
<gene>
    <name evidence="1" type="ORF">BDD21_2659</name>
</gene>
<name>A0A495V9U7_9GAMM</name>
<protein>
    <submittedName>
        <fullName evidence="1">Uncharacterized protein</fullName>
    </submittedName>
</protein>
<proteinExistence type="predicted"/>
<dbReference type="Proteomes" id="UP000274556">
    <property type="component" value="Unassembled WGS sequence"/>
</dbReference>
<dbReference type="AlphaFoldDB" id="A0A495V9U7"/>
<accession>A0A495V9U7</accession>
<comment type="caution">
    <text evidence="1">The sequence shown here is derived from an EMBL/GenBank/DDBJ whole genome shotgun (WGS) entry which is preliminary data.</text>
</comment>
<evidence type="ECO:0000313" key="1">
    <source>
        <dbReference type="EMBL" id="RKT45235.1"/>
    </source>
</evidence>
<dbReference type="EMBL" id="RBXL01000001">
    <property type="protein sequence ID" value="RKT45235.1"/>
    <property type="molecule type" value="Genomic_DNA"/>
</dbReference>